<dbReference type="Pfam" id="PF10636">
    <property type="entry name" value="hemP"/>
    <property type="match status" value="1"/>
</dbReference>
<reference evidence="1" key="1">
    <citation type="journal article" date="2010" name="Insect Mol. Biol.">
        <title>The draft genome sequence of Arsenophonus nasoniae, son-killer bacterium of Nasonia vitripennis, reveals genes associated with virulence and symbiosis.</title>
        <authorList>
            <person name="Wilkes T."/>
            <person name="Darby A.C."/>
            <person name="Choi J."/>
            <person name="Colborne J.K."/>
            <person name="Werren J.H."/>
            <person name="Hurst G.D.D."/>
        </authorList>
    </citation>
    <scope>NUCLEOTIDE SEQUENCE</scope>
</reference>
<accession>D2TW08</accession>
<evidence type="ECO:0000313" key="1">
    <source>
        <dbReference type="EMBL" id="CBA71538.1"/>
    </source>
</evidence>
<sequence length="77" mass="8849">MVIPLQYEHTQPKQSTYMNKLSQSDLLNSDIKQISTPVINTINSQHLLNQKGIANIYHQGEIYQLRQTRAGKLILTK</sequence>
<dbReference type="EMBL" id="FN545155">
    <property type="protein sequence ID" value="CBA71538.1"/>
    <property type="molecule type" value="Genomic_DNA"/>
</dbReference>
<name>D2TW08_9GAMM</name>
<proteinExistence type="predicted"/>
<protein>
    <submittedName>
        <fullName evidence="1">Hemin uptake protein</fullName>
    </submittedName>
</protein>
<gene>
    <name evidence="1" type="ORF">ARN_02150</name>
</gene>
<dbReference type="Gene3D" id="2.10.70.10">
    <property type="entry name" value="Complement Module, domain 1"/>
    <property type="match status" value="1"/>
</dbReference>
<organism evidence="1">
    <name type="scientific">Arsenophonus nasoniae</name>
    <name type="common">son-killer infecting Nasonia vitripennis</name>
    <dbReference type="NCBI Taxonomy" id="638"/>
    <lineage>
        <taxon>Bacteria</taxon>
        <taxon>Pseudomonadati</taxon>
        <taxon>Pseudomonadota</taxon>
        <taxon>Gammaproteobacteria</taxon>
        <taxon>Enterobacterales</taxon>
        <taxon>Morganellaceae</taxon>
        <taxon>Arsenophonus</taxon>
    </lineage>
</organism>
<dbReference type="InterPro" id="IPR019600">
    <property type="entry name" value="Hemin_uptake_protein_HemP"/>
</dbReference>
<dbReference type="AlphaFoldDB" id="D2TW08"/>